<dbReference type="Proteomes" id="UP000030466">
    <property type="component" value="Unassembled WGS sequence"/>
</dbReference>
<evidence type="ECO:0000313" key="1">
    <source>
        <dbReference type="EMBL" id="KHD97686.1"/>
    </source>
</evidence>
<dbReference type="SUPFAM" id="SSF52980">
    <property type="entry name" value="Restriction endonuclease-like"/>
    <property type="match status" value="1"/>
</dbReference>
<evidence type="ECO:0008006" key="3">
    <source>
        <dbReference type="Google" id="ProtNLM"/>
    </source>
</evidence>
<protein>
    <recommendedName>
        <fullName evidence="3">DUF559 domain-containing protein</fullName>
    </recommendedName>
</protein>
<keyword evidence="2" id="KW-1185">Reference proteome</keyword>
<evidence type="ECO:0000313" key="2">
    <source>
        <dbReference type="Proteomes" id="UP000030466"/>
    </source>
</evidence>
<comment type="caution">
    <text evidence="1">The sequence shown here is derived from an EMBL/GenBank/DDBJ whole genome shotgun (WGS) entry which is preliminary data.</text>
</comment>
<reference evidence="1 2" key="1">
    <citation type="journal article" date="2003" name="Int. J. Syst. Evol. Microbiol.">
        <title>Kocuria polaris sp. nov., an orange-pigmented psychrophilic bacterium isolated from an Antarctic cyanobacterial mat sample.</title>
        <authorList>
            <person name="Reddy G.S."/>
            <person name="Prakash J.S."/>
            <person name="Prabahar V."/>
            <person name="Matsumoto G.I."/>
            <person name="Stackebrandt E."/>
            <person name="Shivaji S."/>
        </authorList>
    </citation>
    <scope>NUCLEOTIDE SEQUENCE [LARGE SCALE GENOMIC DNA]</scope>
    <source>
        <strain evidence="1 2">CMS 76or</strain>
    </source>
</reference>
<dbReference type="RefSeq" id="WP_035925974.1">
    <property type="nucleotide sequence ID" value="NZ_JSUH01000006.1"/>
</dbReference>
<proteinExistence type="predicted"/>
<name>A0A0A6VSQ8_KOCRO</name>
<gene>
    <name evidence="1" type="ORF">GY22_08230</name>
</gene>
<organism evidence="1 2">
    <name type="scientific">Kocuria rosea subsp. polaris</name>
    <dbReference type="NCBI Taxonomy" id="136273"/>
    <lineage>
        <taxon>Bacteria</taxon>
        <taxon>Bacillati</taxon>
        <taxon>Actinomycetota</taxon>
        <taxon>Actinomycetes</taxon>
        <taxon>Micrococcales</taxon>
        <taxon>Micrococcaceae</taxon>
        <taxon>Kocuria</taxon>
    </lineage>
</organism>
<sequence>MRHPAPLPPELRGIGFSRREALALGVAEHRLRDADLTSPVGRGVRVPAGCPAPLLEAARALTRRYPGTVISHRSAALLHRMRVPDPWQRSSELWLTRADDSRALRRPGVVCRRGRLGPHEVVRVHGVAVTSPVRTFLDICAELTVTEAVVLADGLVDAHRHGIRRAVAAVCRPDELETGVRAHAGRRGIRTARAAVERMRVGSDSPGETRLRLLLEDHGIRGLVLDHPLLGPDGTLLAQPDLALESHRLSLQYEGAHHDRAEQRVLDIRRLRATESAGWRELRICAHDLHRHTTTTRGRVPVAVALVWEAMGVAHRR</sequence>
<dbReference type="OrthoDB" id="3234479at2"/>
<dbReference type="AlphaFoldDB" id="A0A0A6VSQ8"/>
<accession>A0A0A6VSQ8</accession>
<dbReference type="InterPro" id="IPR011335">
    <property type="entry name" value="Restrct_endonuc-II-like"/>
</dbReference>
<dbReference type="EMBL" id="JSUH01000006">
    <property type="protein sequence ID" value="KHD97686.1"/>
    <property type="molecule type" value="Genomic_DNA"/>
</dbReference>